<evidence type="ECO:0000256" key="1">
    <source>
        <dbReference type="ARBA" id="ARBA00004409"/>
    </source>
</evidence>
<organism evidence="11 12">
    <name type="scientific">Vigna mungo</name>
    <name type="common">Black gram</name>
    <name type="synonym">Phaseolus mungo</name>
    <dbReference type="NCBI Taxonomy" id="3915"/>
    <lineage>
        <taxon>Eukaryota</taxon>
        <taxon>Viridiplantae</taxon>
        <taxon>Streptophyta</taxon>
        <taxon>Embryophyta</taxon>
        <taxon>Tracheophyta</taxon>
        <taxon>Spermatophyta</taxon>
        <taxon>Magnoliopsida</taxon>
        <taxon>eudicotyledons</taxon>
        <taxon>Gunneridae</taxon>
        <taxon>Pentapetalae</taxon>
        <taxon>rosids</taxon>
        <taxon>fabids</taxon>
        <taxon>Fabales</taxon>
        <taxon>Fabaceae</taxon>
        <taxon>Papilionoideae</taxon>
        <taxon>50 kb inversion clade</taxon>
        <taxon>NPAAA clade</taxon>
        <taxon>indigoferoid/millettioid clade</taxon>
        <taxon>Phaseoleae</taxon>
        <taxon>Vigna</taxon>
    </lineage>
</organism>
<dbReference type="GO" id="GO:0015031">
    <property type="term" value="P:protein transport"/>
    <property type="evidence" value="ECO:0007669"/>
    <property type="project" value="UniProtKB-KW"/>
</dbReference>
<dbReference type="SMART" id="SM00397">
    <property type="entry name" value="t_SNARE"/>
    <property type="match status" value="1"/>
</dbReference>
<evidence type="ECO:0000256" key="9">
    <source>
        <dbReference type="SAM" id="Phobius"/>
    </source>
</evidence>
<dbReference type="GO" id="GO:0048193">
    <property type="term" value="P:Golgi vesicle transport"/>
    <property type="evidence" value="ECO:0007669"/>
    <property type="project" value="InterPro"/>
</dbReference>
<dbReference type="EMBL" id="CP144691">
    <property type="protein sequence ID" value="WVY95181.1"/>
    <property type="molecule type" value="Genomic_DNA"/>
</dbReference>
<dbReference type="InterPro" id="IPR015260">
    <property type="entry name" value="Syntaxin-6/10/61_N"/>
</dbReference>
<dbReference type="SUPFAM" id="SSF58038">
    <property type="entry name" value="SNARE fusion complex"/>
    <property type="match status" value="1"/>
</dbReference>
<evidence type="ECO:0000256" key="7">
    <source>
        <dbReference type="ARBA" id="ARBA00023034"/>
    </source>
</evidence>
<comment type="similarity">
    <text evidence="2">Belongs to the syntaxin family.</text>
</comment>
<accession>A0AAQ3MQG4</accession>
<dbReference type="Pfam" id="PF09177">
    <property type="entry name" value="STX6_10_61_N"/>
    <property type="match status" value="1"/>
</dbReference>
<evidence type="ECO:0000256" key="8">
    <source>
        <dbReference type="ARBA" id="ARBA00023136"/>
    </source>
</evidence>
<dbReference type="SUPFAM" id="SSF47661">
    <property type="entry name" value="t-snare proteins"/>
    <property type="match status" value="1"/>
</dbReference>
<evidence type="ECO:0000313" key="11">
    <source>
        <dbReference type="EMBL" id="WVY95181.1"/>
    </source>
</evidence>
<feature type="transmembrane region" description="Helical" evidence="9">
    <location>
        <begin position="241"/>
        <end position="260"/>
    </location>
</feature>
<keyword evidence="4 9" id="KW-0812">Transmembrane</keyword>
<keyword evidence="12" id="KW-1185">Reference proteome</keyword>
<dbReference type="Pfam" id="PF05739">
    <property type="entry name" value="SNARE"/>
    <property type="match status" value="1"/>
</dbReference>
<proteinExistence type="inferred from homology"/>
<dbReference type="InterPro" id="IPR010989">
    <property type="entry name" value="SNARE"/>
</dbReference>
<reference evidence="11 12" key="1">
    <citation type="journal article" date="2023" name="Life. Sci Alliance">
        <title>Evolutionary insights into 3D genome organization and epigenetic landscape of Vigna mungo.</title>
        <authorList>
            <person name="Junaid A."/>
            <person name="Singh B."/>
            <person name="Bhatia S."/>
        </authorList>
    </citation>
    <scope>NUCLEOTIDE SEQUENCE [LARGE SCALE GENOMIC DNA]</scope>
    <source>
        <strain evidence="11">Urdbean</strain>
    </source>
</reference>
<keyword evidence="3" id="KW-0813">Transport</keyword>
<keyword evidence="5" id="KW-0653">Protein transport</keyword>
<dbReference type="AlphaFoldDB" id="A0AAQ3MQG4"/>
<keyword evidence="6 9" id="KW-1133">Transmembrane helix</keyword>
<evidence type="ECO:0000256" key="3">
    <source>
        <dbReference type="ARBA" id="ARBA00022448"/>
    </source>
</evidence>
<dbReference type="GO" id="GO:0000139">
    <property type="term" value="C:Golgi membrane"/>
    <property type="evidence" value="ECO:0007669"/>
    <property type="project" value="UniProtKB-SubCell"/>
</dbReference>
<dbReference type="InterPro" id="IPR000727">
    <property type="entry name" value="T_SNARE_dom"/>
</dbReference>
<protein>
    <recommendedName>
        <fullName evidence="10">t-SNARE coiled-coil homology domain-containing protein</fullName>
    </recommendedName>
</protein>
<dbReference type="PROSITE" id="PS50192">
    <property type="entry name" value="T_SNARE"/>
    <property type="match status" value="1"/>
</dbReference>
<comment type="subcellular location">
    <subcellularLocation>
        <location evidence="1">Golgi apparatus membrane</location>
        <topology evidence="1">Single-pass type IV membrane protein</topology>
    </subcellularLocation>
</comment>
<feature type="domain" description="T-SNARE coiled-coil homology" evidence="10">
    <location>
        <begin position="169"/>
        <end position="231"/>
    </location>
</feature>
<dbReference type="Gene3D" id="1.20.5.110">
    <property type="match status" value="1"/>
</dbReference>
<dbReference type="CDD" id="cd15841">
    <property type="entry name" value="SNARE_Qc"/>
    <property type="match status" value="1"/>
</dbReference>
<evidence type="ECO:0000313" key="12">
    <source>
        <dbReference type="Proteomes" id="UP001374535"/>
    </source>
</evidence>
<evidence type="ECO:0000259" key="10">
    <source>
        <dbReference type="PROSITE" id="PS50192"/>
    </source>
</evidence>
<evidence type="ECO:0000256" key="6">
    <source>
        <dbReference type="ARBA" id="ARBA00022989"/>
    </source>
</evidence>
<dbReference type="Proteomes" id="UP001374535">
    <property type="component" value="Chromosome 10"/>
</dbReference>
<dbReference type="PANTHER" id="PTHR12791">
    <property type="entry name" value="GOLGI SNARE BET1-RELATED"/>
    <property type="match status" value="1"/>
</dbReference>
<keyword evidence="7" id="KW-0333">Golgi apparatus</keyword>
<name>A0AAQ3MQG4_VIGMU</name>
<sequence length="261" mass="29668">MLISVKIDKLQSTFHQWESTSNAAEQGRLTKEVRAGCESIEWQVDLLHASAEPMTYRLVTDELFHSFNIKVDELDKAIAVASRDPSWYGIDEIELESRRTWTSNARSQVVTMKKSLEAGKGSSTTSHSSVNGMRQELMRLPSSHKNDTYNQYAARDNDDFIESESDRQMLLIKKQDEELDELSESVRRIGGVGLTIHDELTAQDRILEELGSEMDSTTNRLDFVQKKVGMVMKKASTKGQIMMICALLALFIFLFILVFFT</sequence>
<dbReference type="Gene3D" id="1.20.58.90">
    <property type="match status" value="1"/>
</dbReference>
<evidence type="ECO:0000256" key="2">
    <source>
        <dbReference type="ARBA" id="ARBA00009063"/>
    </source>
</evidence>
<keyword evidence="8 9" id="KW-0472">Membrane</keyword>
<evidence type="ECO:0000256" key="5">
    <source>
        <dbReference type="ARBA" id="ARBA00022927"/>
    </source>
</evidence>
<gene>
    <name evidence="11" type="ORF">V8G54_034269</name>
</gene>
<evidence type="ECO:0000256" key="4">
    <source>
        <dbReference type="ARBA" id="ARBA00022692"/>
    </source>
</evidence>
<dbReference type="FunFam" id="1.20.5.110:FF:000034">
    <property type="entry name" value="syntaxin-61 isoform X1"/>
    <property type="match status" value="1"/>
</dbReference>